<keyword evidence="3 5" id="KW-1133">Transmembrane helix</keyword>
<keyword evidence="2 5" id="KW-0812">Transmembrane</keyword>
<feature type="transmembrane region" description="Helical" evidence="5">
    <location>
        <begin position="21"/>
        <end position="43"/>
    </location>
</feature>
<organism evidence="7 8">
    <name type="scientific">Bacillus wiedmannii</name>
    <dbReference type="NCBI Taxonomy" id="1890302"/>
    <lineage>
        <taxon>Bacteria</taxon>
        <taxon>Bacillati</taxon>
        <taxon>Bacillota</taxon>
        <taxon>Bacilli</taxon>
        <taxon>Bacillales</taxon>
        <taxon>Bacillaceae</taxon>
        <taxon>Bacillus</taxon>
        <taxon>Bacillus cereus group</taxon>
    </lineage>
</organism>
<accession>A0A0G8C7T9</accession>
<evidence type="ECO:0000256" key="3">
    <source>
        <dbReference type="ARBA" id="ARBA00022989"/>
    </source>
</evidence>
<reference evidence="7 8" key="1">
    <citation type="journal article" date="2015" name="Genome Announc.">
        <title>Next-Generation Whole-Genome Sequencing of Eight Strains of Bacillus cereus, Isolated from Food.</title>
        <authorList>
            <person name="Krawczyk A.O."/>
            <person name="de Jong A."/>
            <person name="Eijlander R.T."/>
            <person name="Berendsen E.M."/>
            <person name="Holsappel S."/>
            <person name="Wells-Bennik M.H."/>
            <person name="Kuipers O.P."/>
        </authorList>
    </citation>
    <scope>NUCLEOTIDE SEQUENCE [LARGE SCALE GENOMIC DNA]</scope>
    <source>
        <strain evidence="7 8">B4147</strain>
    </source>
</reference>
<evidence type="ECO:0000313" key="8">
    <source>
        <dbReference type="Proteomes" id="UP000035350"/>
    </source>
</evidence>
<evidence type="ECO:0000256" key="2">
    <source>
        <dbReference type="ARBA" id="ARBA00022692"/>
    </source>
</evidence>
<evidence type="ECO:0000259" key="6">
    <source>
        <dbReference type="SMART" id="SM00752"/>
    </source>
</evidence>
<dbReference type="SMART" id="SM00752">
    <property type="entry name" value="HTTM"/>
    <property type="match status" value="1"/>
</dbReference>
<dbReference type="RefSeq" id="WP_052767443.1">
    <property type="nucleotide sequence ID" value="NZ_LCYN01000018.1"/>
</dbReference>
<reference evidence="8" key="2">
    <citation type="submission" date="2015-04" db="EMBL/GenBank/DDBJ databases">
        <title>Draft Genome Sequences of Eight Spore-Forming Food Isolates of Bacillus cereus Genome sequencing.</title>
        <authorList>
            <person name="Krawcyk A.O."/>
            <person name="de Jong A."/>
            <person name="Eijlander R.T."/>
            <person name="Berendsen E.M."/>
            <person name="Holsappel S."/>
            <person name="Wells-Bennik M."/>
            <person name="Kuipers O.P."/>
        </authorList>
    </citation>
    <scope>NUCLEOTIDE SEQUENCE [LARGE SCALE GENOMIC DNA]</scope>
    <source>
        <strain evidence="8">B4147</strain>
    </source>
</reference>
<dbReference type="PATRIC" id="fig|1396.433.peg.2091"/>
<feature type="transmembrane region" description="Helical" evidence="5">
    <location>
        <begin position="157"/>
        <end position="179"/>
    </location>
</feature>
<evidence type="ECO:0000256" key="4">
    <source>
        <dbReference type="ARBA" id="ARBA00023136"/>
    </source>
</evidence>
<feature type="transmembrane region" description="Helical" evidence="5">
    <location>
        <begin position="118"/>
        <end position="137"/>
    </location>
</feature>
<dbReference type="PANTHER" id="PTHR39535">
    <property type="entry name" value="SPORULATION-DELAYING PROTEIN SDPB"/>
    <property type="match status" value="1"/>
</dbReference>
<evidence type="ECO:0000313" key="7">
    <source>
        <dbReference type="EMBL" id="KKZ95908.1"/>
    </source>
</evidence>
<feature type="transmembrane region" description="Helical" evidence="5">
    <location>
        <begin position="213"/>
        <end position="235"/>
    </location>
</feature>
<evidence type="ECO:0000256" key="1">
    <source>
        <dbReference type="ARBA" id="ARBA00004127"/>
    </source>
</evidence>
<protein>
    <recommendedName>
        <fullName evidence="6">HTTM-like domain-containing protein</fullName>
    </recommendedName>
</protein>
<feature type="transmembrane region" description="Helical" evidence="5">
    <location>
        <begin position="76"/>
        <end position="97"/>
    </location>
</feature>
<dbReference type="EMBL" id="LCYN01000018">
    <property type="protein sequence ID" value="KKZ95908.1"/>
    <property type="molecule type" value="Genomic_DNA"/>
</dbReference>
<dbReference type="InterPro" id="IPR011020">
    <property type="entry name" value="HTTM-like"/>
</dbReference>
<evidence type="ECO:0000256" key="5">
    <source>
        <dbReference type="SAM" id="Phobius"/>
    </source>
</evidence>
<sequence length="314" mass="36540">MINYMKPFKNLYNVATSNKHYLIGASILRIAIGIHIAFTYLVYFTKRHEIWGPNSFYLLDYTKGKFLSLYSFNDSILYFEILYFLGIIINTLYLLGVKTRVVGVLNYIMIYSLYARNPLALDGGNNILIIILFYLMFAEVNRYFSISKGKNTDSNKFSNMFHNCAIFMCLFQVCILYFFSGFAKSQGHMWYNGTALYYILHVDEFTQPFLAQFIINSPVLLTLGAYSAIITQLFFPLCVFNKYLKIPILIGSISFHFVIIIMMGLIQFGLIMIALDILFLTDKEHKKFYMFLKKFKERRLQGGKGKKHIEKMAS</sequence>
<dbReference type="Proteomes" id="UP000035350">
    <property type="component" value="Unassembled WGS sequence"/>
</dbReference>
<dbReference type="GO" id="GO:0012505">
    <property type="term" value="C:endomembrane system"/>
    <property type="evidence" value="ECO:0007669"/>
    <property type="project" value="UniProtKB-SubCell"/>
</dbReference>
<keyword evidence="4 5" id="KW-0472">Membrane</keyword>
<name>A0A0G8C7T9_9BACI</name>
<comment type="caution">
    <text evidence="7">The sequence shown here is derived from an EMBL/GenBank/DDBJ whole genome shotgun (WGS) entry which is preliminary data.</text>
</comment>
<feature type="domain" description="HTTM-like" evidence="6">
    <location>
        <begin position="17"/>
        <end position="284"/>
    </location>
</feature>
<feature type="transmembrane region" description="Helical" evidence="5">
    <location>
        <begin position="255"/>
        <end position="280"/>
    </location>
</feature>
<dbReference type="PANTHER" id="PTHR39535:SF2">
    <property type="entry name" value="HTTM DOMAIN-CONTAINING PROTEIN"/>
    <property type="match status" value="1"/>
</dbReference>
<proteinExistence type="predicted"/>
<dbReference type="AlphaFoldDB" id="A0A0G8C7T9"/>
<dbReference type="InterPro" id="IPR052964">
    <property type="entry name" value="Sporulation_signal_mat"/>
</dbReference>
<comment type="subcellular location">
    <subcellularLocation>
        <location evidence="1">Endomembrane system</location>
        <topology evidence="1">Multi-pass membrane protein</topology>
    </subcellularLocation>
</comment>
<gene>
    <name evidence="7" type="ORF">B4147_5871</name>
</gene>